<evidence type="ECO:0000313" key="1">
    <source>
        <dbReference type="EMBL" id="BAJ02685.1"/>
    </source>
</evidence>
<name>D4ZLY6_SHEVD</name>
<dbReference type="HOGENOM" id="CLU_3348589_0_0_6"/>
<protein>
    <submittedName>
        <fullName evidence="1">Uncharacterized protein</fullName>
    </submittedName>
</protein>
<sequence length="37" mass="4119">MHHFKAKALILSMSQIEGVNNLLFNMIKIYGTASALL</sequence>
<dbReference type="KEGG" id="svo:SVI_2714"/>
<accession>D4ZLY6</accession>
<reference evidence="2" key="1">
    <citation type="journal article" date="2010" name="Mol. Biosyst.">
        <title>Complete genome sequence and comparative analysis of Shewanella violacea, a psychrophilic and piezophilic bacterium from deep sea floor sediments.</title>
        <authorList>
            <person name="Aono E."/>
            <person name="Baba T."/>
            <person name="Ara T."/>
            <person name="Nishi T."/>
            <person name="Nakamichi T."/>
            <person name="Inamoto E."/>
            <person name="Toyonaga H."/>
            <person name="Hasegawa M."/>
            <person name="Takai Y."/>
            <person name="Okumura Y."/>
            <person name="Baba M."/>
            <person name="Tomita M."/>
            <person name="Kato C."/>
            <person name="Oshima T."/>
            <person name="Nakasone K."/>
            <person name="Mori H."/>
        </authorList>
    </citation>
    <scope>NUCLEOTIDE SEQUENCE [LARGE SCALE GENOMIC DNA]</scope>
    <source>
        <strain evidence="2">JCM 10179 / CIP 106290 / LMG 19151 / DSS12</strain>
    </source>
</reference>
<proteinExistence type="predicted"/>
<organism evidence="1 2">
    <name type="scientific">Shewanella violacea (strain JCM 10179 / CIP 106290 / LMG 19151 / DSS12)</name>
    <dbReference type="NCBI Taxonomy" id="637905"/>
    <lineage>
        <taxon>Bacteria</taxon>
        <taxon>Pseudomonadati</taxon>
        <taxon>Pseudomonadota</taxon>
        <taxon>Gammaproteobacteria</taxon>
        <taxon>Alteromonadales</taxon>
        <taxon>Shewanellaceae</taxon>
        <taxon>Shewanella</taxon>
    </lineage>
</organism>
<evidence type="ECO:0000313" key="2">
    <source>
        <dbReference type="Proteomes" id="UP000002350"/>
    </source>
</evidence>
<keyword evidence="2" id="KW-1185">Reference proteome</keyword>
<dbReference type="STRING" id="637905.SVI_2714"/>
<dbReference type="Proteomes" id="UP000002350">
    <property type="component" value="Chromosome"/>
</dbReference>
<gene>
    <name evidence="1" type="ordered locus">SVI_2714</name>
</gene>
<dbReference type="EMBL" id="AP011177">
    <property type="protein sequence ID" value="BAJ02685.1"/>
    <property type="molecule type" value="Genomic_DNA"/>
</dbReference>
<dbReference type="AlphaFoldDB" id="D4ZLY6"/>